<evidence type="ECO:0000256" key="3">
    <source>
        <dbReference type="ARBA" id="ARBA00022448"/>
    </source>
</evidence>
<dbReference type="InterPro" id="IPR051906">
    <property type="entry name" value="TolC-like"/>
</dbReference>
<evidence type="ECO:0000256" key="2">
    <source>
        <dbReference type="ARBA" id="ARBA00007613"/>
    </source>
</evidence>
<keyword evidence="8" id="KW-0732">Signal</keyword>
<comment type="caution">
    <text evidence="9">The sequence shown here is derived from an EMBL/GenBank/DDBJ whole genome shotgun (WGS) entry which is preliminary data.</text>
</comment>
<evidence type="ECO:0000256" key="4">
    <source>
        <dbReference type="ARBA" id="ARBA00022452"/>
    </source>
</evidence>
<evidence type="ECO:0000256" key="6">
    <source>
        <dbReference type="ARBA" id="ARBA00023136"/>
    </source>
</evidence>
<dbReference type="InterPro" id="IPR003423">
    <property type="entry name" value="OMP_efflux"/>
</dbReference>
<evidence type="ECO:0000256" key="7">
    <source>
        <dbReference type="ARBA" id="ARBA00023237"/>
    </source>
</evidence>
<organism evidence="9 10">
    <name type="scientific">Prevotella intermedia</name>
    <dbReference type="NCBI Taxonomy" id="28131"/>
    <lineage>
        <taxon>Bacteria</taxon>
        <taxon>Pseudomonadati</taxon>
        <taxon>Bacteroidota</taxon>
        <taxon>Bacteroidia</taxon>
        <taxon>Bacteroidales</taxon>
        <taxon>Prevotellaceae</taxon>
        <taxon>Prevotella</taxon>
    </lineage>
</organism>
<keyword evidence="3" id="KW-0813">Transport</keyword>
<evidence type="ECO:0000256" key="5">
    <source>
        <dbReference type="ARBA" id="ARBA00022692"/>
    </source>
</evidence>
<keyword evidence="4" id="KW-1134">Transmembrane beta strand</keyword>
<comment type="similarity">
    <text evidence="2">Belongs to the outer membrane factor (OMF) (TC 1.B.17) family.</text>
</comment>
<sequence length="423" mass="48002">MKEKIITLVLLMLASVVQAQTLEECQQAAEKNYPVIKQYGLIAQTTELTVKNIQKGWLPQITASAQATYQSDVVSWPENMQRMYQQMGLDMKGLTKDQYKIGVDLQQIIYDGGAIGSQRSIARQEGKVQEAQTEANLYQVRKRVNEMYFSLLLLDEQIRLNDDVKALLLSSEKKLAAMVKGGTAATSDFDNVRAERLSVAQQNESLKSQRQMLQRMLSVFCGIEVSNPEKPAAVETSASASNRPEIRLFDNQLKLAEVQEKALNTKLRPTLGLYAQGYYGYPGLNMFEDMISRKWSLNGIVGIKLSWNVGALYTHKNDKAKLKAQRELIENAREVFLFNNNMEQIQQTENVSRYRTMMQGDDEIIALRTNVRKAAESKLAHGIIDVNSLLREINNENAAKTQQAIHEIDMLKEMYNLKYTNNE</sequence>
<keyword evidence="7" id="KW-0998">Cell outer membrane</keyword>
<dbReference type="Proteomes" id="UP000230046">
    <property type="component" value="Unassembled WGS sequence"/>
</dbReference>
<evidence type="ECO:0000313" key="9">
    <source>
        <dbReference type="EMBL" id="PIK20009.1"/>
    </source>
</evidence>
<comment type="subcellular location">
    <subcellularLocation>
        <location evidence="1">Cell outer membrane</location>
    </subcellularLocation>
</comment>
<protein>
    <submittedName>
        <fullName evidence="9">Transporter</fullName>
    </submittedName>
</protein>
<keyword evidence="6" id="KW-0472">Membrane</keyword>
<evidence type="ECO:0000256" key="8">
    <source>
        <dbReference type="SAM" id="SignalP"/>
    </source>
</evidence>
<dbReference type="GO" id="GO:0009279">
    <property type="term" value="C:cell outer membrane"/>
    <property type="evidence" value="ECO:0007669"/>
    <property type="project" value="UniProtKB-SubCell"/>
</dbReference>
<dbReference type="EMBL" id="PEKN01000001">
    <property type="protein sequence ID" value="PIK20009.1"/>
    <property type="molecule type" value="Genomic_DNA"/>
</dbReference>
<accession>A0A2G8I979</accession>
<feature type="signal peptide" evidence="8">
    <location>
        <begin position="1"/>
        <end position="19"/>
    </location>
</feature>
<reference evidence="9 10" key="1">
    <citation type="submission" date="2017-11" db="EMBL/GenBank/DDBJ databases">
        <title>Genome sequencing of Prevotella intermedia KCOM 1653.</title>
        <authorList>
            <person name="Kook J.-K."/>
            <person name="Park S.-N."/>
            <person name="Lim Y.K."/>
        </authorList>
    </citation>
    <scope>NUCLEOTIDE SEQUENCE [LARGE SCALE GENOMIC DNA]</scope>
    <source>
        <strain evidence="9 10">KCOM 1653</strain>
    </source>
</reference>
<dbReference type="PANTHER" id="PTHR30026">
    <property type="entry name" value="OUTER MEMBRANE PROTEIN TOLC"/>
    <property type="match status" value="1"/>
</dbReference>
<dbReference type="SUPFAM" id="SSF56954">
    <property type="entry name" value="Outer membrane efflux proteins (OEP)"/>
    <property type="match status" value="1"/>
</dbReference>
<feature type="chain" id="PRO_5013634420" evidence="8">
    <location>
        <begin position="20"/>
        <end position="423"/>
    </location>
</feature>
<dbReference type="AlphaFoldDB" id="A0A2G8I979"/>
<proteinExistence type="inferred from homology"/>
<evidence type="ECO:0000256" key="1">
    <source>
        <dbReference type="ARBA" id="ARBA00004442"/>
    </source>
</evidence>
<dbReference type="GO" id="GO:1990281">
    <property type="term" value="C:efflux pump complex"/>
    <property type="evidence" value="ECO:0007669"/>
    <property type="project" value="TreeGrafter"/>
</dbReference>
<dbReference type="GO" id="GO:0015288">
    <property type="term" value="F:porin activity"/>
    <property type="evidence" value="ECO:0007669"/>
    <property type="project" value="TreeGrafter"/>
</dbReference>
<dbReference type="Pfam" id="PF02321">
    <property type="entry name" value="OEP"/>
    <property type="match status" value="1"/>
</dbReference>
<dbReference type="PANTHER" id="PTHR30026:SF20">
    <property type="entry name" value="OUTER MEMBRANE PROTEIN TOLC"/>
    <property type="match status" value="1"/>
</dbReference>
<dbReference type="GO" id="GO:0015562">
    <property type="term" value="F:efflux transmembrane transporter activity"/>
    <property type="evidence" value="ECO:0007669"/>
    <property type="project" value="InterPro"/>
</dbReference>
<dbReference type="RefSeq" id="WP_099835220.1">
    <property type="nucleotide sequence ID" value="NZ_PEKN01000001.1"/>
</dbReference>
<gene>
    <name evidence="9" type="ORF">CTI18_00910</name>
</gene>
<name>A0A2G8I979_PREIN</name>
<evidence type="ECO:0000313" key="10">
    <source>
        <dbReference type="Proteomes" id="UP000230046"/>
    </source>
</evidence>
<dbReference type="Gene3D" id="1.20.1600.10">
    <property type="entry name" value="Outer membrane efflux proteins (OEP)"/>
    <property type="match status" value="1"/>
</dbReference>
<keyword evidence="5" id="KW-0812">Transmembrane</keyword>